<evidence type="ECO:0000259" key="2">
    <source>
        <dbReference type="Pfam" id="PF25954"/>
    </source>
</evidence>
<dbReference type="PANTHER" id="PTHR30469">
    <property type="entry name" value="MULTIDRUG RESISTANCE PROTEIN MDTA"/>
    <property type="match status" value="1"/>
</dbReference>
<dbReference type="GO" id="GO:1990281">
    <property type="term" value="C:efflux pump complex"/>
    <property type="evidence" value="ECO:0007669"/>
    <property type="project" value="TreeGrafter"/>
</dbReference>
<dbReference type="NCBIfam" id="TIGR01730">
    <property type="entry name" value="RND_mfp"/>
    <property type="match status" value="1"/>
</dbReference>
<evidence type="ECO:0000313" key="4">
    <source>
        <dbReference type="Proteomes" id="UP000515733"/>
    </source>
</evidence>
<dbReference type="GO" id="GO:0015562">
    <property type="term" value="F:efflux transmembrane transporter activity"/>
    <property type="evidence" value="ECO:0007669"/>
    <property type="project" value="TreeGrafter"/>
</dbReference>
<dbReference type="EMBL" id="LR778301">
    <property type="protein sequence ID" value="CAB1367445.1"/>
    <property type="molecule type" value="Genomic_DNA"/>
</dbReference>
<keyword evidence="4" id="KW-1185">Reference proteome</keyword>
<dbReference type="InterPro" id="IPR058792">
    <property type="entry name" value="Beta-barrel_RND_2"/>
</dbReference>
<dbReference type="Gene3D" id="2.40.50.100">
    <property type="match status" value="1"/>
</dbReference>
<dbReference type="SUPFAM" id="SSF111369">
    <property type="entry name" value="HlyD-like secretion proteins"/>
    <property type="match status" value="1"/>
</dbReference>
<dbReference type="Gene3D" id="2.40.420.20">
    <property type="match status" value="1"/>
</dbReference>
<dbReference type="Pfam" id="PF25954">
    <property type="entry name" value="Beta-barrel_RND_2"/>
    <property type="match status" value="1"/>
</dbReference>
<comment type="similarity">
    <text evidence="1">Belongs to the membrane fusion protein (MFP) (TC 8.A.1) family.</text>
</comment>
<dbReference type="KEGG" id="doe:DENOEST_0273"/>
<accession>A0A6S6XRU3</accession>
<dbReference type="PANTHER" id="PTHR30469:SF18">
    <property type="entry name" value="RESISTANCE-NODULATION-CELL DIVISION (RND) EFFLUX MEMBRANE FUSION PROTEIN-RELATED"/>
    <property type="match status" value="1"/>
</dbReference>
<protein>
    <submittedName>
        <fullName evidence="3">Efflux transporter periplasmic adaptor subunit</fullName>
    </submittedName>
</protein>
<dbReference type="Gene3D" id="2.40.30.170">
    <property type="match status" value="1"/>
</dbReference>
<dbReference type="PROSITE" id="PS51257">
    <property type="entry name" value="PROKAR_LIPOPROTEIN"/>
    <property type="match status" value="1"/>
</dbReference>
<dbReference type="AlphaFoldDB" id="A0A6S6XRU3"/>
<dbReference type="Proteomes" id="UP000515733">
    <property type="component" value="Chromosome"/>
</dbReference>
<sequence>MMRPWLISVLCCLTLAGCGEQNAAPAADRMVETLVVGTGAARVRQEYSGEVRARQEATLSFRVGGKLLARLVDPGATVRAGQPLARLDDADAAQQYAQAAAQRDLAAADLGRFRELREQNFVSPAALEAREVTYRAAEAQATLARNQRTYTTLVADRAGIVSAIMAEPGQVLAPGQPVLRLAPAGEREIAFQIPESDRVFVQSGDLALVRLWAIPGREYRGRVREIAGAADSATRSYDARVSLTDGDDTIGLGMTATVDLHRETSKQLRLPHGAIFQQEPGKTGAAVWVVANNGTATLRPVQVLRWGDDAAWISGDLTPGERVVAAGVHKVHAGEKLRYTDRKF</sequence>
<dbReference type="OrthoDB" id="9806939at2"/>
<evidence type="ECO:0000313" key="3">
    <source>
        <dbReference type="EMBL" id="CAB1367445.1"/>
    </source>
</evidence>
<reference evidence="3 4" key="1">
    <citation type="submission" date="2020-03" db="EMBL/GenBank/DDBJ databases">
        <authorList>
            <consortium name="Genoscope - CEA"/>
            <person name="William W."/>
        </authorList>
    </citation>
    <scope>NUCLEOTIDE SEQUENCE [LARGE SCALE GENOMIC DNA]</scope>
    <source>
        <strain evidence="4">DSM 16959</strain>
    </source>
</reference>
<feature type="domain" description="CusB-like beta-barrel" evidence="2">
    <location>
        <begin position="190"/>
        <end position="263"/>
    </location>
</feature>
<name>A0A6S6XRU3_9PROT</name>
<organism evidence="3 4">
    <name type="scientific">Denitratisoma oestradiolicum</name>
    <dbReference type="NCBI Taxonomy" id="311182"/>
    <lineage>
        <taxon>Bacteria</taxon>
        <taxon>Pseudomonadati</taxon>
        <taxon>Pseudomonadota</taxon>
        <taxon>Betaproteobacteria</taxon>
        <taxon>Nitrosomonadales</taxon>
        <taxon>Sterolibacteriaceae</taxon>
        <taxon>Denitratisoma</taxon>
    </lineage>
</organism>
<evidence type="ECO:0000256" key="1">
    <source>
        <dbReference type="ARBA" id="ARBA00009477"/>
    </source>
</evidence>
<gene>
    <name evidence="3" type="ORF">DENOEST_0273</name>
</gene>
<dbReference type="InterPro" id="IPR006143">
    <property type="entry name" value="RND_pump_MFP"/>
</dbReference>
<proteinExistence type="inferred from homology"/>